<dbReference type="SUPFAM" id="SSF158544">
    <property type="entry name" value="GspK insert domain-like"/>
    <property type="match status" value="2"/>
</dbReference>
<dbReference type="AlphaFoldDB" id="A0A0B8PAN0"/>
<evidence type="ECO:0000256" key="8">
    <source>
        <dbReference type="ARBA" id="ARBA00022989"/>
    </source>
</evidence>
<gene>
    <name evidence="12" type="ORF">JCM19232_2255</name>
</gene>
<evidence type="ECO:0000259" key="11">
    <source>
        <dbReference type="Pfam" id="PF21687"/>
    </source>
</evidence>
<evidence type="ECO:0000259" key="10">
    <source>
        <dbReference type="Pfam" id="PF03934"/>
    </source>
</evidence>
<comment type="subcellular location">
    <subcellularLocation>
        <location evidence="1">Cell inner membrane</location>
    </subcellularLocation>
</comment>
<keyword evidence="6" id="KW-0812">Transmembrane</keyword>
<keyword evidence="9" id="KW-0472">Membrane</keyword>
<comment type="caution">
    <text evidence="12">The sequence shown here is derived from an EMBL/GenBank/DDBJ whole genome shotgun (WGS) entry which is preliminary data.</text>
</comment>
<evidence type="ECO:0000256" key="1">
    <source>
        <dbReference type="ARBA" id="ARBA00004533"/>
    </source>
</evidence>
<feature type="domain" description="T2SS protein K second SAM-like" evidence="10">
    <location>
        <begin position="75"/>
        <end position="142"/>
    </location>
</feature>
<keyword evidence="7" id="KW-0653">Protein transport</keyword>
<keyword evidence="3" id="KW-0813">Transport</keyword>
<reference evidence="12 13" key="1">
    <citation type="submission" date="2015-01" db="EMBL/GenBank/DDBJ databases">
        <title>Vibrio sp. C5 JCM 19232 whole genome shotgun sequence.</title>
        <authorList>
            <person name="Sawabe T."/>
            <person name="Meirelles P."/>
            <person name="Feng G."/>
            <person name="Sayaka M."/>
            <person name="Hattori M."/>
            <person name="Ohkuma M."/>
        </authorList>
    </citation>
    <scope>NUCLEOTIDE SEQUENCE [LARGE SCALE GENOMIC DNA]</scope>
    <source>
        <strain evidence="12 13">JCM19232</strain>
    </source>
</reference>
<evidence type="ECO:0000313" key="12">
    <source>
        <dbReference type="EMBL" id="GAM63845.1"/>
    </source>
</evidence>
<evidence type="ECO:0000313" key="13">
    <source>
        <dbReference type="Proteomes" id="UP000031670"/>
    </source>
</evidence>
<dbReference type="InterPro" id="IPR049179">
    <property type="entry name" value="T2SSK_SAM-like_2nd"/>
</dbReference>
<name>A0A0B8PAN0_9VIBR</name>
<dbReference type="NCBIfam" id="NF037980">
    <property type="entry name" value="T2SS_GspK"/>
    <property type="match status" value="1"/>
</dbReference>
<evidence type="ECO:0000256" key="9">
    <source>
        <dbReference type="ARBA" id="ARBA00023136"/>
    </source>
</evidence>
<evidence type="ECO:0000256" key="6">
    <source>
        <dbReference type="ARBA" id="ARBA00022692"/>
    </source>
</evidence>
<evidence type="ECO:0000256" key="5">
    <source>
        <dbReference type="ARBA" id="ARBA00022519"/>
    </source>
</evidence>
<dbReference type="SUPFAM" id="SSF54523">
    <property type="entry name" value="Pili subunits"/>
    <property type="match status" value="1"/>
</dbReference>
<sequence>MIADSTWEYLDSNDGVTTQTGVEDATYEGLSPAYMASNGLIADISELRSVYQMDTAGMRRISWLACAIPTDDLRINVNTIRAWQSKILVALFQSAISDDQAKQILEDRPYDGWENIDEFLAEPAINAIDATVRDNAKQYLSVDSRYFELDAEIYVQDSRVRLRSLLHSENEDEARVVRRRFGGISERSPDSSAE</sequence>
<dbReference type="Pfam" id="PF03934">
    <property type="entry name" value="T2SSK"/>
    <property type="match status" value="1"/>
</dbReference>
<evidence type="ECO:0000256" key="2">
    <source>
        <dbReference type="ARBA" id="ARBA00007246"/>
    </source>
</evidence>
<comment type="similarity">
    <text evidence="2">Belongs to the GSP K family.</text>
</comment>
<keyword evidence="8" id="KW-1133">Transmembrane helix</keyword>
<dbReference type="PANTHER" id="PTHR38831:SF1">
    <property type="entry name" value="TYPE II SECRETION SYSTEM PROTEIN K-RELATED"/>
    <property type="match status" value="1"/>
</dbReference>
<feature type="domain" description="T2SS protein K first SAM-like" evidence="11">
    <location>
        <begin position="2"/>
        <end position="69"/>
    </location>
</feature>
<dbReference type="Pfam" id="PF21687">
    <property type="entry name" value="T2SSK_1st"/>
    <property type="match status" value="1"/>
</dbReference>
<accession>A0A0B8PAN0</accession>
<dbReference type="InterPro" id="IPR045584">
    <property type="entry name" value="Pilin-like"/>
</dbReference>
<organism evidence="12 13">
    <name type="scientific">Vibrio ishigakensis</name>
    <dbReference type="NCBI Taxonomy" id="1481914"/>
    <lineage>
        <taxon>Bacteria</taxon>
        <taxon>Pseudomonadati</taxon>
        <taxon>Pseudomonadota</taxon>
        <taxon>Gammaproteobacteria</taxon>
        <taxon>Vibrionales</taxon>
        <taxon>Vibrionaceae</taxon>
        <taxon>Vibrio</taxon>
    </lineage>
</organism>
<keyword evidence="5" id="KW-0997">Cell inner membrane</keyword>
<dbReference type="Gene3D" id="1.10.40.60">
    <property type="entry name" value="EpsJ-like"/>
    <property type="match status" value="2"/>
</dbReference>
<dbReference type="PANTHER" id="PTHR38831">
    <property type="entry name" value="TYPE II SECRETION SYSTEM PROTEIN K"/>
    <property type="match status" value="1"/>
</dbReference>
<dbReference type="InterPro" id="IPR005628">
    <property type="entry name" value="GspK"/>
</dbReference>
<protein>
    <submittedName>
        <fullName evidence="12">General secretion pathway protein K</fullName>
    </submittedName>
</protein>
<dbReference type="EMBL" id="BBSA01000010">
    <property type="protein sequence ID" value="GAM63845.1"/>
    <property type="molecule type" value="Genomic_DNA"/>
</dbReference>
<dbReference type="Proteomes" id="UP000031670">
    <property type="component" value="Unassembled WGS sequence"/>
</dbReference>
<dbReference type="InterPro" id="IPR038072">
    <property type="entry name" value="GspK_central_sf"/>
</dbReference>
<evidence type="ECO:0000256" key="7">
    <source>
        <dbReference type="ARBA" id="ARBA00022927"/>
    </source>
</evidence>
<proteinExistence type="inferred from homology"/>
<evidence type="ECO:0000256" key="3">
    <source>
        <dbReference type="ARBA" id="ARBA00022448"/>
    </source>
</evidence>
<evidence type="ECO:0000256" key="4">
    <source>
        <dbReference type="ARBA" id="ARBA00022475"/>
    </source>
</evidence>
<dbReference type="GO" id="GO:0005886">
    <property type="term" value="C:plasma membrane"/>
    <property type="evidence" value="ECO:0007669"/>
    <property type="project" value="UniProtKB-SubCell"/>
</dbReference>
<dbReference type="InterPro" id="IPR049031">
    <property type="entry name" value="T2SSK_SAM-like_1st"/>
</dbReference>
<dbReference type="GO" id="GO:0009306">
    <property type="term" value="P:protein secretion"/>
    <property type="evidence" value="ECO:0007669"/>
    <property type="project" value="InterPro"/>
</dbReference>
<keyword evidence="4" id="KW-1003">Cell membrane</keyword>
<reference evidence="12 13" key="2">
    <citation type="submission" date="2015-01" db="EMBL/GenBank/DDBJ databases">
        <authorList>
            <consortium name="NBRP consortium"/>
            <person name="Sawabe T."/>
            <person name="Meirelles P."/>
            <person name="Feng G."/>
            <person name="Sayaka M."/>
            <person name="Hattori M."/>
            <person name="Ohkuma M."/>
        </authorList>
    </citation>
    <scope>NUCLEOTIDE SEQUENCE [LARGE SCALE GENOMIC DNA]</scope>
    <source>
        <strain evidence="12 13">JCM19232</strain>
    </source>
</reference>